<feature type="signal peptide" evidence="7">
    <location>
        <begin position="1"/>
        <end position="21"/>
    </location>
</feature>
<keyword evidence="10" id="KW-1185">Reference proteome</keyword>
<feature type="region of interest" description="Disordered" evidence="5">
    <location>
        <begin position="300"/>
        <end position="328"/>
    </location>
</feature>
<dbReference type="Proteomes" id="UP001153714">
    <property type="component" value="Chromosome 16"/>
</dbReference>
<evidence type="ECO:0000256" key="6">
    <source>
        <dbReference type="SAM" id="Phobius"/>
    </source>
</evidence>
<feature type="domain" description="LRRNT" evidence="8">
    <location>
        <begin position="97"/>
        <end position="135"/>
    </location>
</feature>
<evidence type="ECO:0000256" key="4">
    <source>
        <dbReference type="ARBA" id="ARBA00023180"/>
    </source>
</evidence>
<keyword evidence="3" id="KW-0677">Repeat</keyword>
<feature type="region of interest" description="Disordered" evidence="5">
    <location>
        <begin position="415"/>
        <end position="448"/>
    </location>
</feature>
<dbReference type="PANTHER" id="PTHR45712:SF22">
    <property type="entry name" value="INSULIN-LIKE GROWTH FACTOR-BINDING PROTEIN COMPLEX ACID LABILE SUBUNIT"/>
    <property type="match status" value="1"/>
</dbReference>
<reference evidence="9" key="1">
    <citation type="submission" date="2021-12" db="EMBL/GenBank/DDBJ databases">
        <authorList>
            <person name="King R."/>
        </authorList>
    </citation>
    <scope>NUCLEOTIDE SEQUENCE</scope>
</reference>
<dbReference type="PANTHER" id="PTHR45712">
    <property type="entry name" value="AGAP008170-PA"/>
    <property type="match status" value="1"/>
</dbReference>
<evidence type="ECO:0000313" key="9">
    <source>
        <dbReference type="EMBL" id="CAG9786800.1"/>
    </source>
</evidence>
<keyword evidence="6" id="KW-0812">Transmembrane</keyword>
<keyword evidence="1" id="KW-0433">Leucine-rich repeat</keyword>
<feature type="chain" id="PRO_5040337609" description="LRRNT domain-containing protein" evidence="7">
    <location>
        <begin position="22"/>
        <end position="448"/>
    </location>
</feature>
<dbReference type="OrthoDB" id="5954366at2759"/>
<dbReference type="Pfam" id="PF13855">
    <property type="entry name" value="LRR_8"/>
    <property type="match status" value="1"/>
</dbReference>
<gene>
    <name evidence="9" type="ORF">DIATSA_LOCUS4734</name>
</gene>
<keyword evidence="6" id="KW-0472">Membrane</keyword>
<evidence type="ECO:0000256" key="7">
    <source>
        <dbReference type="SAM" id="SignalP"/>
    </source>
</evidence>
<feature type="region of interest" description="Disordered" evidence="5">
    <location>
        <begin position="343"/>
        <end position="366"/>
    </location>
</feature>
<dbReference type="SUPFAM" id="SSF52058">
    <property type="entry name" value="L domain-like"/>
    <property type="match status" value="1"/>
</dbReference>
<dbReference type="EMBL" id="OU893347">
    <property type="protein sequence ID" value="CAG9786800.1"/>
    <property type="molecule type" value="Genomic_DNA"/>
</dbReference>
<keyword evidence="6" id="KW-1133">Transmembrane helix</keyword>
<evidence type="ECO:0000259" key="8">
    <source>
        <dbReference type="SMART" id="SM00013"/>
    </source>
</evidence>
<name>A0A9N9QZJ2_9NEOP</name>
<accession>A0A9N9QZJ2</accession>
<dbReference type="Gene3D" id="3.80.10.10">
    <property type="entry name" value="Ribonuclease Inhibitor"/>
    <property type="match status" value="1"/>
</dbReference>
<keyword evidence="2 7" id="KW-0732">Signal</keyword>
<dbReference type="InterPro" id="IPR001611">
    <property type="entry name" value="Leu-rich_rpt"/>
</dbReference>
<feature type="region of interest" description="Disordered" evidence="5">
    <location>
        <begin position="35"/>
        <end position="66"/>
    </location>
</feature>
<protein>
    <recommendedName>
        <fullName evidence="8">LRRNT domain-containing protein</fullName>
    </recommendedName>
</protein>
<dbReference type="SMART" id="SM00013">
    <property type="entry name" value="LRRNT"/>
    <property type="match status" value="1"/>
</dbReference>
<keyword evidence="4" id="KW-0325">Glycoprotein</keyword>
<feature type="compositionally biased region" description="Polar residues" evidence="5">
    <location>
        <begin position="308"/>
        <end position="326"/>
    </location>
</feature>
<organism evidence="9 10">
    <name type="scientific">Diatraea saccharalis</name>
    <name type="common">sugarcane borer</name>
    <dbReference type="NCBI Taxonomy" id="40085"/>
    <lineage>
        <taxon>Eukaryota</taxon>
        <taxon>Metazoa</taxon>
        <taxon>Ecdysozoa</taxon>
        <taxon>Arthropoda</taxon>
        <taxon>Hexapoda</taxon>
        <taxon>Insecta</taxon>
        <taxon>Pterygota</taxon>
        <taxon>Neoptera</taxon>
        <taxon>Endopterygota</taxon>
        <taxon>Lepidoptera</taxon>
        <taxon>Glossata</taxon>
        <taxon>Ditrysia</taxon>
        <taxon>Pyraloidea</taxon>
        <taxon>Crambidae</taxon>
        <taxon>Crambinae</taxon>
        <taxon>Diatraea</taxon>
    </lineage>
</organism>
<dbReference type="InterPro" id="IPR032675">
    <property type="entry name" value="LRR_dom_sf"/>
</dbReference>
<dbReference type="InterPro" id="IPR050333">
    <property type="entry name" value="SLRP"/>
</dbReference>
<feature type="compositionally biased region" description="Polar residues" evidence="5">
    <location>
        <begin position="350"/>
        <end position="366"/>
    </location>
</feature>
<evidence type="ECO:0000256" key="1">
    <source>
        <dbReference type="ARBA" id="ARBA00022614"/>
    </source>
</evidence>
<evidence type="ECO:0000256" key="3">
    <source>
        <dbReference type="ARBA" id="ARBA00022737"/>
    </source>
</evidence>
<evidence type="ECO:0000313" key="10">
    <source>
        <dbReference type="Proteomes" id="UP001153714"/>
    </source>
</evidence>
<evidence type="ECO:0000256" key="5">
    <source>
        <dbReference type="SAM" id="MobiDB-lite"/>
    </source>
</evidence>
<dbReference type="InterPro" id="IPR000372">
    <property type="entry name" value="LRRNT"/>
</dbReference>
<proteinExistence type="predicted"/>
<reference evidence="9" key="2">
    <citation type="submission" date="2022-10" db="EMBL/GenBank/DDBJ databases">
        <authorList>
            <consortium name="ENA_rothamsted_submissions"/>
            <consortium name="culmorum"/>
            <person name="King R."/>
        </authorList>
    </citation>
    <scope>NUCLEOTIDE SEQUENCE</scope>
</reference>
<sequence>MMLNYFYLLLLAFIACQIATAQNEDDLQIPVENDNQFPPDNHSDVIEGSGEGVIDEPQTETTEAPPIEHIESRLLSEDDEETPVTGVNAPVTGDDDVCPKPCVCRVEGTTNDFVIDCSGYGLTEFPSPLNEKATILNIQKNKIVEIPNSISMLKNLKILKASDNEIMTIVPGSISELPELVTLELRNNRLIDYPNDLKNSFGQLKLQDLDLGGNDMRTTLTADLFSKFESLRKITLPTSTPDLQQDLCSVLSKSLLKVCTKSCEHDTYDCKEEDFDGEDLPVLPGMIAVDNNDDESVFDNQENRKVDSNPQQETSSVSSTEDNTPKVSGKITAAEFSFRSAINKQPEDVQPSNSINENPDKPPSTTEVAVKVGATTDTKTGGVNKTIIGLVVVGMVVIVAVITIKKNWNSIAKRFGSNSNSRTPNQQTGGNANGSAPEEVPLQDKSPV</sequence>
<feature type="compositionally biased region" description="Polar residues" evidence="5">
    <location>
        <begin position="415"/>
        <end position="434"/>
    </location>
</feature>
<evidence type="ECO:0000256" key="2">
    <source>
        <dbReference type="ARBA" id="ARBA00022729"/>
    </source>
</evidence>
<dbReference type="AlphaFoldDB" id="A0A9N9QZJ2"/>
<feature type="transmembrane region" description="Helical" evidence="6">
    <location>
        <begin position="386"/>
        <end position="404"/>
    </location>
</feature>